<feature type="non-terminal residue" evidence="2">
    <location>
        <position position="158"/>
    </location>
</feature>
<organism evidence="2 3">
    <name type="scientific">Stylosanthes scabra</name>
    <dbReference type="NCBI Taxonomy" id="79078"/>
    <lineage>
        <taxon>Eukaryota</taxon>
        <taxon>Viridiplantae</taxon>
        <taxon>Streptophyta</taxon>
        <taxon>Embryophyta</taxon>
        <taxon>Tracheophyta</taxon>
        <taxon>Spermatophyta</taxon>
        <taxon>Magnoliopsida</taxon>
        <taxon>eudicotyledons</taxon>
        <taxon>Gunneridae</taxon>
        <taxon>Pentapetalae</taxon>
        <taxon>rosids</taxon>
        <taxon>fabids</taxon>
        <taxon>Fabales</taxon>
        <taxon>Fabaceae</taxon>
        <taxon>Papilionoideae</taxon>
        <taxon>50 kb inversion clade</taxon>
        <taxon>dalbergioids sensu lato</taxon>
        <taxon>Dalbergieae</taxon>
        <taxon>Pterocarpus clade</taxon>
        <taxon>Stylosanthes</taxon>
    </lineage>
</organism>
<protein>
    <submittedName>
        <fullName evidence="2">Uncharacterized protein</fullName>
    </submittedName>
</protein>
<feature type="transmembrane region" description="Helical" evidence="1">
    <location>
        <begin position="28"/>
        <end position="53"/>
    </location>
</feature>
<reference evidence="2 3" key="1">
    <citation type="journal article" date="2023" name="Plants (Basel)">
        <title>Bridging the Gap: Combining Genomics and Transcriptomics Approaches to Understand Stylosanthes scabra, an Orphan Legume from the Brazilian Caatinga.</title>
        <authorList>
            <person name="Ferreira-Neto J.R.C."/>
            <person name="da Silva M.D."/>
            <person name="Binneck E."/>
            <person name="de Melo N.F."/>
            <person name="da Silva R.H."/>
            <person name="de Melo A.L.T.M."/>
            <person name="Pandolfi V."/>
            <person name="Bustamante F.O."/>
            <person name="Brasileiro-Vidal A.C."/>
            <person name="Benko-Iseppon A.M."/>
        </authorList>
    </citation>
    <scope>NUCLEOTIDE SEQUENCE [LARGE SCALE GENOMIC DNA]</scope>
    <source>
        <tissue evidence="2">Leaves</tissue>
    </source>
</reference>
<accession>A0ABU6RVL8</accession>
<dbReference type="EMBL" id="JASCZI010032184">
    <property type="protein sequence ID" value="MED6127974.1"/>
    <property type="molecule type" value="Genomic_DNA"/>
</dbReference>
<comment type="caution">
    <text evidence="2">The sequence shown here is derived from an EMBL/GenBank/DDBJ whole genome shotgun (WGS) entry which is preliminary data.</text>
</comment>
<dbReference type="Proteomes" id="UP001341840">
    <property type="component" value="Unassembled WGS sequence"/>
</dbReference>
<gene>
    <name evidence="2" type="ORF">PIB30_093229</name>
</gene>
<keyword evidence="1" id="KW-0472">Membrane</keyword>
<proteinExistence type="predicted"/>
<keyword evidence="1" id="KW-1133">Transmembrane helix</keyword>
<evidence type="ECO:0000313" key="3">
    <source>
        <dbReference type="Proteomes" id="UP001341840"/>
    </source>
</evidence>
<keyword evidence="3" id="KW-1185">Reference proteome</keyword>
<evidence type="ECO:0000313" key="2">
    <source>
        <dbReference type="EMBL" id="MED6127974.1"/>
    </source>
</evidence>
<evidence type="ECO:0000256" key="1">
    <source>
        <dbReference type="SAM" id="Phobius"/>
    </source>
</evidence>
<sequence>MSAVVHANKSTLLLRKWVSPAFTSFNRFFAIIVTWLASGPICTLSSSLFVLFLPEIDPSDFGGLFVRLSTDEVSSLRFFTKELSTAYDCKLSIYVHSMLKWSRYLRRVSFGFLHNWIWVEIGLLTVCFGGKILHVSASSALSPSASGQSVESNMVYLE</sequence>
<name>A0ABU6RVL8_9FABA</name>
<keyword evidence="1" id="KW-0812">Transmembrane</keyword>